<dbReference type="Proteomes" id="UP001198220">
    <property type="component" value="Unassembled WGS sequence"/>
</dbReference>
<keyword evidence="1" id="KW-0472">Membrane</keyword>
<reference evidence="2 3" key="1">
    <citation type="submission" date="2021-10" db="EMBL/GenBank/DDBJ databases">
        <title>Anaerobic single-cell dispensing facilitates the cultivation of human gut bacteria.</title>
        <authorList>
            <person name="Afrizal A."/>
        </authorList>
    </citation>
    <scope>NUCLEOTIDE SEQUENCE [LARGE SCALE GENOMIC DNA]</scope>
    <source>
        <strain evidence="2 3">CLA-AA-H276</strain>
    </source>
</reference>
<feature type="transmembrane region" description="Helical" evidence="1">
    <location>
        <begin position="83"/>
        <end position="110"/>
    </location>
</feature>
<feature type="transmembrane region" description="Helical" evidence="1">
    <location>
        <begin position="142"/>
        <end position="167"/>
    </location>
</feature>
<dbReference type="InterPro" id="IPR010380">
    <property type="entry name" value="DUF975"/>
</dbReference>
<dbReference type="PANTHER" id="PTHR40076:SF1">
    <property type="entry name" value="MEMBRANE PROTEIN"/>
    <property type="match status" value="1"/>
</dbReference>
<evidence type="ECO:0000313" key="3">
    <source>
        <dbReference type="Proteomes" id="UP001198220"/>
    </source>
</evidence>
<feature type="transmembrane region" description="Helical" evidence="1">
    <location>
        <begin position="206"/>
        <end position="228"/>
    </location>
</feature>
<gene>
    <name evidence="2" type="ORF">LKD36_05730</name>
</gene>
<evidence type="ECO:0000256" key="1">
    <source>
        <dbReference type="SAM" id="Phobius"/>
    </source>
</evidence>
<organism evidence="2 3">
    <name type="scientific">Hominiventricola filiformis</name>
    <dbReference type="NCBI Taxonomy" id="2885352"/>
    <lineage>
        <taxon>Bacteria</taxon>
        <taxon>Bacillati</taxon>
        <taxon>Bacillota</taxon>
        <taxon>Clostridia</taxon>
        <taxon>Lachnospirales</taxon>
        <taxon>Lachnospiraceae</taxon>
        <taxon>Hominiventricola</taxon>
    </lineage>
</organism>
<proteinExistence type="predicted"/>
<name>A0AAE3A917_9FIRM</name>
<comment type="caution">
    <text evidence="2">The sequence shown here is derived from an EMBL/GenBank/DDBJ whole genome shotgun (WGS) entry which is preliminary data.</text>
</comment>
<feature type="transmembrane region" description="Helical" evidence="1">
    <location>
        <begin position="21"/>
        <end position="38"/>
    </location>
</feature>
<keyword evidence="1" id="KW-0812">Transmembrane</keyword>
<dbReference type="EMBL" id="JAJEPS010000004">
    <property type="protein sequence ID" value="MCC2125678.1"/>
    <property type="molecule type" value="Genomic_DNA"/>
</dbReference>
<sequence length="262" mass="29132">MLLARDFREIARDALRGRWGLAVITGLVASLLGASISVNNGNGVGTVGGGSNADAVTDVSYANIQTSVNQIIHSDWFQSILPFLMGLIIVMVAWTLISLVLGGAVTLGYAQFNLNLVDENDPQFGDLFSHIRRLWEGFCMQFFQGMLIFLWSLLFVIPGIIASYRYAMTPYILAENMDLSVMEAISESKRLMKGNKLRLFFMELSFLGWQILCVLTLGIASLWVGPYMEAAKAAFYREISENRYSQPKVEPESSEGTIWTTD</sequence>
<keyword evidence="1" id="KW-1133">Transmembrane helix</keyword>
<evidence type="ECO:0000313" key="2">
    <source>
        <dbReference type="EMBL" id="MCC2125678.1"/>
    </source>
</evidence>
<accession>A0AAE3A917</accession>
<dbReference type="RefSeq" id="WP_308459040.1">
    <property type="nucleotide sequence ID" value="NZ_JAJEPS010000004.1"/>
</dbReference>
<protein>
    <submittedName>
        <fullName evidence="2">DUF975 family protein</fullName>
    </submittedName>
</protein>
<dbReference type="Pfam" id="PF06161">
    <property type="entry name" value="DUF975"/>
    <property type="match status" value="1"/>
</dbReference>
<dbReference type="PANTHER" id="PTHR40076">
    <property type="entry name" value="MEMBRANE PROTEIN-RELATED"/>
    <property type="match status" value="1"/>
</dbReference>
<dbReference type="AlphaFoldDB" id="A0AAE3A917"/>
<keyword evidence="3" id="KW-1185">Reference proteome</keyword>